<gene>
    <name evidence="1" type="ORF">BCR34DRAFT_635853</name>
</gene>
<accession>A0A1Y1YXJ2</accession>
<organism evidence="1 2">
    <name type="scientific">Clohesyomyces aquaticus</name>
    <dbReference type="NCBI Taxonomy" id="1231657"/>
    <lineage>
        <taxon>Eukaryota</taxon>
        <taxon>Fungi</taxon>
        <taxon>Dikarya</taxon>
        <taxon>Ascomycota</taxon>
        <taxon>Pezizomycotina</taxon>
        <taxon>Dothideomycetes</taxon>
        <taxon>Pleosporomycetidae</taxon>
        <taxon>Pleosporales</taxon>
        <taxon>Lindgomycetaceae</taxon>
        <taxon>Clohesyomyces</taxon>
    </lineage>
</organism>
<sequence length="298" mass="34219">MYSIGPALQCKFFVAPAEIRRTIYGNFISDQIQIHLVLDEKRLRSTACKDGNPDCLQRQFNVIRGSADSIYELPLCSPWAHIGDVKNWQWECERMIPADKPGRFIDVGEEIAGTVPRHINDLDTLGILDSHWYSSSIHLHHVFPSLQELNISLRLPLETYVAIENAGNSTGSELSSTRYPISAWMELCFVIKRLSTLRRLDIWLNHNEPCSWTMIKERAALSPVMTLPANQNLDINIDLSLLHPKQQTPERHSTERSLSLPLNLRRRHRQRYHAVEVADGRISEESSPDFPELYELTK</sequence>
<keyword evidence="2" id="KW-1185">Reference proteome</keyword>
<dbReference type="STRING" id="1231657.A0A1Y1YXJ2"/>
<evidence type="ECO:0000313" key="1">
    <source>
        <dbReference type="EMBL" id="ORY02758.1"/>
    </source>
</evidence>
<proteinExistence type="predicted"/>
<dbReference type="OrthoDB" id="4757095at2759"/>
<reference evidence="1 2" key="1">
    <citation type="submission" date="2016-07" db="EMBL/GenBank/DDBJ databases">
        <title>Pervasive Adenine N6-methylation of Active Genes in Fungi.</title>
        <authorList>
            <consortium name="DOE Joint Genome Institute"/>
            <person name="Mondo S.J."/>
            <person name="Dannebaum R.O."/>
            <person name="Kuo R.C."/>
            <person name="Labutti K."/>
            <person name="Haridas S."/>
            <person name="Kuo A."/>
            <person name="Salamov A."/>
            <person name="Ahrendt S.R."/>
            <person name="Lipzen A."/>
            <person name="Sullivan W."/>
            <person name="Andreopoulos W.B."/>
            <person name="Clum A."/>
            <person name="Lindquist E."/>
            <person name="Daum C."/>
            <person name="Ramamoorthy G.K."/>
            <person name="Gryganskyi A."/>
            <person name="Culley D."/>
            <person name="Magnuson J.K."/>
            <person name="James T.Y."/>
            <person name="O'Malley M.A."/>
            <person name="Stajich J.E."/>
            <person name="Spatafora J.W."/>
            <person name="Visel A."/>
            <person name="Grigoriev I.V."/>
        </authorList>
    </citation>
    <scope>NUCLEOTIDE SEQUENCE [LARGE SCALE GENOMIC DNA]</scope>
    <source>
        <strain evidence="1 2">CBS 115471</strain>
    </source>
</reference>
<dbReference type="Proteomes" id="UP000193144">
    <property type="component" value="Unassembled WGS sequence"/>
</dbReference>
<name>A0A1Y1YXJ2_9PLEO</name>
<dbReference type="EMBL" id="MCFA01000154">
    <property type="protein sequence ID" value="ORY02758.1"/>
    <property type="molecule type" value="Genomic_DNA"/>
</dbReference>
<evidence type="ECO:0000313" key="2">
    <source>
        <dbReference type="Proteomes" id="UP000193144"/>
    </source>
</evidence>
<protein>
    <submittedName>
        <fullName evidence="1">Uncharacterized protein</fullName>
    </submittedName>
</protein>
<comment type="caution">
    <text evidence="1">The sequence shown here is derived from an EMBL/GenBank/DDBJ whole genome shotgun (WGS) entry which is preliminary data.</text>
</comment>
<dbReference type="AlphaFoldDB" id="A0A1Y1YXJ2"/>